<dbReference type="EMBL" id="FOLX01000001">
    <property type="protein sequence ID" value="SFD00728.1"/>
    <property type="molecule type" value="Genomic_DNA"/>
</dbReference>
<dbReference type="GO" id="GO:0008270">
    <property type="term" value="F:zinc ion binding"/>
    <property type="evidence" value="ECO:0007669"/>
    <property type="project" value="TreeGrafter"/>
</dbReference>
<dbReference type="PANTHER" id="PTHR33202:SF6">
    <property type="entry name" value="ZINC UPTAKE REGULATION PROTEIN"/>
    <property type="match status" value="1"/>
</dbReference>
<organism evidence="3 4">
    <name type="scientific">Pseudooceanicola nitratireducens</name>
    <dbReference type="NCBI Taxonomy" id="517719"/>
    <lineage>
        <taxon>Bacteria</taxon>
        <taxon>Pseudomonadati</taxon>
        <taxon>Pseudomonadota</taxon>
        <taxon>Alphaproteobacteria</taxon>
        <taxon>Rhodobacterales</taxon>
        <taxon>Paracoccaceae</taxon>
        <taxon>Pseudooceanicola</taxon>
    </lineage>
</organism>
<dbReference type="Proteomes" id="UP000231644">
    <property type="component" value="Unassembled WGS sequence"/>
</dbReference>
<sequence length="168" mass="17967">MSTKENLSFRQDAASTPPRAFRPHDHDSCVAGAMQAAESLCAESGARLTPVRRRVLEILLEGHRPMGAYDVLARLDAEGLGSKPPVAYRALGFLVDNGLAHRIERLNAFIACPRPTDDNHAPAFLICRGCGSVAEVSATLPGIPKGFRVERTTVEAEGLCAACTDSPE</sequence>
<dbReference type="GO" id="GO:0045892">
    <property type="term" value="P:negative regulation of DNA-templated transcription"/>
    <property type="evidence" value="ECO:0007669"/>
    <property type="project" value="TreeGrafter"/>
</dbReference>
<name>A0A1I1NZ07_9RHOB</name>
<dbReference type="OrthoDB" id="9801127at2"/>
<feature type="binding site" evidence="1">
    <location>
        <position position="163"/>
    </location>
    <ligand>
        <name>Zn(2+)</name>
        <dbReference type="ChEBI" id="CHEBI:29105"/>
    </ligand>
</feature>
<reference evidence="3 4" key="1">
    <citation type="submission" date="2016-10" db="EMBL/GenBank/DDBJ databases">
        <authorList>
            <person name="de Groot N.N."/>
        </authorList>
    </citation>
    <scope>NUCLEOTIDE SEQUENCE [LARGE SCALE GENOMIC DNA]</scope>
    <source>
        <strain evidence="3 4">DSM 29619</strain>
    </source>
</reference>
<dbReference type="InterPro" id="IPR036388">
    <property type="entry name" value="WH-like_DNA-bd_sf"/>
</dbReference>
<keyword evidence="1" id="KW-0862">Zinc</keyword>
<dbReference type="GO" id="GO:0000976">
    <property type="term" value="F:transcription cis-regulatory region binding"/>
    <property type="evidence" value="ECO:0007669"/>
    <property type="project" value="TreeGrafter"/>
</dbReference>
<protein>
    <submittedName>
        <fullName evidence="3">Fur family transcriptional regulator, zinc uptake regulator</fullName>
    </submittedName>
</protein>
<accession>A0A1I1NZ07</accession>
<keyword evidence="4" id="KW-1185">Reference proteome</keyword>
<gene>
    <name evidence="3" type="ORF">SAMN05421762_3136</name>
</gene>
<evidence type="ECO:0000313" key="4">
    <source>
        <dbReference type="Proteomes" id="UP000231644"/>
    </source>
</evidence>
<dbReference type="PANTHER" id="PTHR33202">
    <property type="entry name" value="ZINC UPTAKE REGULATION PROTEIN"/>
    <property type="match status" value="1"/>
</dbReference>
<dbReference type="RefSeq" id="WP_093446011.1">
    <property type="nucleotide sequence ID" value="NZ_FNZG01000001.1"/>
</dbReference>
<feature type="binding site" evidence="1">
    <location>
        <position position="130"/>
    </location>
    <ligand>
        <name>Zn(2+)</name>
        <dbReference type="ChEBI" id="CHEBI:29105"/>
    </ligand>
</feature>
<dbReference type="GO" id="GO:0005829">
    <property type="term" value="C:cytosol"/>
    <property type="evidence" value="ECO:0007669"/>
    <property type="project" value="TreeGrafter"/>
</dbReference>
<dbReference type="InterPro" id="IPR002481">
    <property type="entry name" value="FUR"/>
</dbReference>
<keyword evidence="1" id="KW-0479">Metal-binding</keyword>
<feature type="binding site" evidence="1">
    <location>
        <position position="160"/>
    </location>
    <ligand>
        <name>Zn(2+)</name>
        <dbReference type="ChEBI" id="CHEBI:29105"/>
    </ligand>
</feature>
<dbReference type="STRING" id="517719.SAMN05421762_3136"/>
<dbReference type="GO" id="GO:0003700">
    <property type="term" value="F:DNA-binding transcription factor activity"/>
    <property type="evidence" value="ECO:0007669"/>
    <property type="project" value="InterPro"/>
</dbReference>
<dbReference type="SUPFAM" id="SSF46785">
    <property type="entry name" value="Winged helix' DNA-binding domain"/>
    <property type="match status" value="1"/>
</dbReference>
<evidence type="ECO:0000313" key="3">
    <source>
        <dbReference type="EMBL" id="SFD00728.1"/>
    </source>
</evidence>
<evidence type="ECO:0000256" key="1">
    <source>
        <dbReference type="PIRSR" id="PIRSR602481-1"/>
    </source>
</evidence>
<proteinExistence type="predicted"/>
<dbReference type="AlphaFoldDB" id="A0A1I1NZ07"/>
<dbReference type="InterPro" id="IPR036390">
    <property type="entry name" value="WH_DNA-bd_sf"/>
</dbReference>
<feature type="region of interest" description="Disordered" evidence="2">
    <location>
        <begin position="1"/>
        <end position="25"/>
    </location>
</feature>
<dbReference type="Gene3D" id="1.10.10.10">
    <property type="entry name" value="Winged helix-like DNA-binding domain superfamily/Winged helix DNA-binding domain"/>
    <property type="match status" value="1"/>
</dbReference>
<comment type="cofactor">
    <cofactor evidence="1">
        <name>Zn(2+)</name>
        <dbReference type="ChEBI" id="CHEBI:29105"/>
    </cofactor>
    <text evidence="1">Binds 1 zinc ion per subunit.</text>
</comment>
<evidence type="ECO:0000256" key="2">
    <source>
        <dbReference type="SAM" id="MobiDB-lite"/>
    </source>
</evidence>
<feature type="binding site" evidence="1">
    <location>
        <position position="127"/>
    </location>
    <ligand>
        <name>Zn(2+)</name>
        <dbReference type="ChEBI" id="CHEBI:29105"/>
    </ligand>
</feature>
<dbReference type="GO" id="GO:1900376">
    <property type="term" value="P:regulation of secondary metabolite biosynthetic process"/>
    <property type="evidence" value="ECO:0007669"/>
    <property type="project" value="TreeGrafter"/>
</dbReference>